<sequence>MIKFLNLVLVQAMMGLALLLAIPQEAAAQSISDVASIKVDELSDDQVKALVKKAQDAGLGKEALLEMARSRGMAEAEVEKLSDRIEEVAMDSAPARSSSSLSKREPRQQKDYTEIQQGTIAHQGPAAEEKNNPSYFGLDLFYQKERELTFEPNLNMATPSSYVLGPGDLLYVDVYGASENYYESTITPEGNLILENIGPIGLSGLSISEATKVVKNRLSRFYADMQGDNPSTFMQLSLGNVRSIKVHLVGELRLPGTFTLSAFSTVFNALYAAGGPNTNGTMRNIKVFRNNQQVATVDAYDFLVNGKANMGFQLQDQDVIMVEPYASRVTLRGAVKRPMTFEVQPGETFEDVLAFAGGFTDNAYTNKVSVTRFTQKEKTVSDIYNGQFGIFTVKAGDEYTIGTVLNRYNNRVQLKGAVFRAGNYALSEGLTLSQLITRADGLRGDAYLDRASILRTHEDLSTSVIPVNLKAVMAGDQDVSLEADDIIRISSIYDLKDEYYLKISGEVRDPGIYPYSEGMTAEDLIQQAGGFTESASRQDVEIARRIQDGRENGEIAELIPVNLQDGLAIDGNAISLKPYDNLIVRRKPNFALERIVQVQGQVNAPGEFALRDTEERISDVIGRAGGLTGYAYPAGATLIRRTEYFNTESEQYRRQKHLEKLLDRIISQDPSEAQARQMDRLAQETKRGMTEEERRSLIAQSREETLHDISQGEGTSIKIKETEAIAIDLEAIMEQPGSKFDLILEEGDIISVPKQLQTVRMRGDVIYPTTVRYENGRSMKYYIDRAGGFDSRAKRKRTYVVYANGEVARTKSFLGLKSYPKVAPGSEVIVPSKGPRVPLRIGEIIGLTSGLATLALVISQINFNNGSGN</sequence>
<name>L0FWU1_ECHVK</name>
<dbReference type="AlphaFoldDB" id="L0FWU1"/>
<evidence type="ECO:0000256" key="1">
    <source>
        <dbReference type="ARBA" id="ARBA00022729"/>
    </source>
</evidence>
<dbReference type="OrthoDB" id="9808948at2"/>
<dbReference type="Pfam" id="PF10531">
    <property type="entry name" value="SLBB"/>
    <property type="match status" value="5"/>
</dbReference>
<feature type="domain" description="Polysaccharide export protein N-terminal" evidence="4">
    <location>
        <begin position="158"/>
        <end position="226"/>
    </location>
</feature>
<evidence type="ECO:0000256" key="3">
    <source>
        <dbReference type="SAM" id="SignalP"/>
    </source>
</evidence>
<evidence type="ECO:0000313" key="6">
    <source>
        <dbReference type="EMBL" id="AGA77226.1"/>
    </source>
</evidence>
<dbReference type="eggNOG" id="COG1596">
    <property type="taxonomic scope" value="Bacteria"/>
</dbReference>
<protein>
    <submittedName>
        <fullName evidence="6">Periplasmic protein involved in polysaccharide export</fullName>
    </submittedName>
</protein>
<dbReference type="RefSeq" id="WP_015264790.1">
    <property type="nucleotide sequence ID" value="NC_019904.1"/>
</dbReference>
<proteinExistence type="predicted"/>
<feature type="chain" id="PRO_5003941934" evidence="3">
    <location>
        <begin position="27"/>
        <end position="869"/>
    </location>
</feature>
<dbReference type="PANTHER" id="PTHR33619">
    <property type="entry name" value="POLYSACCHARIDE EXPORT PROTEIN GFCE-RELATED"/>
    <property type="match status" value="1"/>
</dbReference>
<dbReference type="PATRIC" id="fig|926556.3.peg.978"/>
<feature type="domain" description="Soluble ligand binding" evidence="5">
    <location>
        <begin position="328"/>
        <end position="377"/>
    </location>
</feature>
<dbReference type="EMBL" id="CP003346">
    <property type="protein sequence ID" value="AGA77226.1"/>
    <property type="molecule type" value="Genomic_DNA"/>
</dbReference>
<reference evidence="7" key="1">
    <citation type="submission" date="2012-02" db="EMBL/GenBank/DDBJ databases">
        <title>The complete genome of Echinicola vietnamensis DSM 17526.</title>
        <authorList>
            <person name="Lucas S."/>
            <person name="Copeland A."/>
            <person name="Lapidus A."/>
            <person name="Glavina del Rio T."/>
            <person name="Dalin E."/>
            <person name="Tice H."/>
            <person name="Bruce D."/>
            <person name="Goodwin L."/>
            <person name="Pitluck S."/>
            <person name="Peters L."/>
            <person name="Ovchinnikova G."/>
            <person name="Teshima H."/>
            <person name="Kyrpides N."/>
            <person name="Mavromatis K."/>
            <person name="Ivanova N."/>
            <person name="Brettin T."/>
            <person name="Detter J.C."/>
            <person name="Han C."/>
            <person name="Larimer F."/>
            <person name="Land M."/>
            <person name="Hauser L."/>
            <person name="Markowitz V."/>
            <person name="Cheng J.-F."/>
            <person name="Hugenholtz P."/>
            <person name="Woyke T."/>
            <person name="Wu D."/>
            <person name="Brambilla E."/>
            <person name="Klenk H.-P."/>
            <person name="Eisen J.A."/>
        </authorList>
    </citation>
    <scope>NUCLEOTIDE SEQUENCE [LARGE SCALE GENOMIC DNA]</scope>
    <source>
        <strain evidence="7">DSM 17526 / LMG 23754 / KMM 6221</strain>
    </source>
</reference>
<dbReference type="InterPro" id="IPR049712">
    <property type="entry name" value="Poly_export"/>
</dbReference>
<dbReference type="GO" id="GO:0015159">
    <property type="term" value="F:polysaccharide transmembrane transporter activity"/>
    <property type="evidence" value="ECO:0007669"/>
    <property type="project" value="InterPro"/>
</dbReference>
<dbReference type="PANTHER" id="PTHR33619:SF3">
    <property type="entry name" value="POLYSACCHARIDE EXPORT PROTEIN GFCE-RELATED"/>
    <property type="match status" value="1"/>
</dbReference>
<keyword evidence="7" id="KW-1185">Reference proteome</keyword>
<feature type="signal peptide" evidence="3">
    <location>
        <begin position="1"/>
        <end position="26"/>
    </location>
</feature>
<feature type="domain" description="Soluble ligand binding" evidence="5">
    <location>
        <begin position="245"/>
        <end position="292"/>
    </location>
</feature>
<dbReference type="KEGG" id="evi:Echvi_0953"/>
<dbReference type="HOGENOM" id="CLU_011447_1_0_10"/>
<evidence type="ECO:0000259" key="4">
    <source>
        <dbReference type="Pfam" id="PF02563"/>
    </source>
</evidence>
<dbReference type="Gene3D" id="3.10.560.10">
    <property type="entry name" value="Outer membrane lipoprotein wza domain like"/>
    <property type="match status" value="6"/>
</dbReference>
<dbReference type="STRING" id="926556.Echvi_0953"/>
<dbReference type="Pfam" id="PF02563">
    <property type="entry name" value="Poly_export"/>
    <property type="match status" value="1"/>
</dbReference>
<dbReference type="Proteomes" id="UP000010796">
    <property type="component" value="Chromosome"/>
</dbReference>
<feature type="domain" description="Soluble ligand binding" evidence="5">
    <location>
        <begin position="595"/>
        <end position="641"/>
    </location>
</feature>
<organism evidence="6 7">
    <name type="scientific">Echinicola vietnamensis (strain DSM 17526 / LMG 23754 / KMM 6221)</name>
    <dbReference type="NCBI Taxonomy" id="926556"/>
    <lineage>
        <taxon>Bacteria</taxon>
        <taxon>Pseudomonadati</taxon>
        <taxon>Bacteroidota</taxon>
        <taxon>Cytophagia</taxon>
        <taxon>Cytophagales</taxon>
        <taxon>Cyclobacteriaceae</taxon>
        <taxon>Echinicola</taxon>
    </lineage>
</organism>
<evidence type="ECO:0000259" key="5">
    <source>
        <dbReference type="Pfam" id="PF10531"/>
    </source>
</evidence>
<evidence type="ECO:0000313" key="7">
    <source>
        <dbReference type="Proteomes" id="UP000010796"/>
    </source>
</evidence>
<feature type="domain" description="Soluble ligand binding" evidence="5">
    <location>
        <begin position="411"/>
        <end position="456"/>
    </location>
</feature>
<dbReference type="InterPro" id="IPR003715">
    <property type="entry name" value="Poly_export_N"/>
</dbReference>
<feature type="region of interest" description="Disordered" evidence="2">
    <location>
        <begin position="89"/>
        <end position="111"/>
    </location>
</feature>
<dbReference type="InterPro" id="IPR019554">
    <property type="entry name" value="Soluble_ligand-bd"/>
</dbReference>
<keyword evidence="1 3" id="KW-0732">Signal</keyword>
<evidence type="ECO:0000256" key="2">
    <source>
        <dbReference type="SAM" id="MobiDB-lite"/>
    </source>
</evidence>
<feature type="compositionally biased region" description="Basic and acidic residues" evidence="2">
    <location>
        <begin position="102"/>
        <end position="111"/>
    </location>
</feature>
<feature type="domain" description="Soluble ligand binding" evidence="5">
    <location>
        <begin position="502"/>
        <end position="550"/>
    </location>
</feature>
<gene>
    <name evidence="6" type="ordered locus">Echvi_0953</name>
</gene>
<accession>L0FWU1</accession>